<proteinExistence type="inferred from homology"/>
<evidence type="ECO:0000256" key="8">
    <source>
        <dbReference type="SAM" id="MobiDB-lite"/>
    </source>
</evidence>
<evidence type="ECO:0000256" key="1">
    <source>
        <dbReference type="ARBA" id="ARBA00004141"/>
    </source>
</evidence>
<feature type="transmembrane region" description="Helical" evidence="7">
    <location>
        <begin position="274"/>
        <end position="300"/>
    </location>
</feature>
<evidence type="ECO:0000256" key="4">
    <source>
        <dbReference type="ARBA" id="ARBA00022847"/>
    </source>
</evidence>
<feature type="transmembrane region" description="Helical" evidence="7">
    <location>
        <begin position="188"/>
        <end position="214"/>
    </location>
</feature>
<feature type="transmembrane region" description="Helical" evidence="7">
    <location>
        <begin position="88"/>
        <end position="111"/>
    </location>
</feature>
<protein>
    <recommendedName>
        <fullName evidence="7">Divalent metal cation transporter MntH</fullName>
    </recommendedName>
</protein>
<keyword evidence="4 7" id="KW-0769">Symport</keyword>
<dbReference type="NCBIfam" id="NF037982">
    <property type="entry name" value="Nramp_1"/>
    <property type="match status" value="1"/>
</dbReference>
<evidence type="ECO:0000313" key="10">
    <source>
        <dbReference type="Proteomes" id="UP000826462"/>
    </source>
</evidence>
<keyword evidence="2 7" id="KW-0813">Transport</keyword>
<dbReference type="InterPro" id="IPR001046">
    <property type="entry name" value="NRAMP_fam"/>
</dbReference>
<evidence type="ECO:0000256" key="3">
    <source>
        <dbReference type="ARBA" id="ARBA00022692"/>
    </source>
</evidence>
<feature type="transmembrane region" description="Helical" evidence="7">
    <location>
        <begin position="396"/>
        <end position="417"/>
    </location>
</feature>
<feature type="transmembrane region" description="Helical" evidence="7">
    <location>
        <begin position="131"/>
        <end position="154"/>
    </location>
</feature>
<feature type="transmembrane region" description="Helical" evidence="7">
    <location>
        <begin position="234"/>
        <end position="253"/>
    </location>
</feature>
<dbReference type="Proteomes" id="UP000826462">
    <property type="component" value="Chromosome 2"/>
</dbReference>
<dbReference type="PANTHER" id="PTHR11706:SF33">
    <property type="entry name" value="NATURAL RESISTANCE-ASSOCIATED MACROPHAGE PROTEIN 2"/>
    <property type="match status" value="1"/>
</dbReference>
<keyword evidence="7" id="KW-0406">Ion transport</keyword>
<dbReference type="HAMAP" id="MF_00221">
    <property type="entry name" value="NRAMP"/>
    <property type="match status" value="1"/>
</dbReference>
<evidence type="ECO:0000256" key="2">
    <source>
        <dbReference type="ARBA" id="ARBA00022448"/>
    </source>
</evidence>
<reference evidence="9 10" key="1">
    <citation type="submission" date="2021-07" db="EMBL/GenBank/DDBJ databases">
        <title>Paraburkholderia edwinii protects Aspergillus sp. from phenazines by acting as a toxin sponge.</title>
        <authorList>
            <person name="Dahlstrom K.M."/>
            <person name="Newman D.K."/>
        </authorList>
    </citation>
    <scope>NUCLEOTIDE SEQUENCE [LARGE SCALE GENOMIC DNA]</scope>
    <source>
        <strain evidence="9 10">Pe01</strain>
    </source>
</reference>
<evidence type="ECO:0000256" key="6">
    <source>
        <dbReference type="ARBA" id="ARBA00023136"/>
    </source>
</evidence>
<keyword evidence="5 7" id="KW-1133">Transmembrane helix</keyword>
<comment type="similarity">
    <text evidence="7">Belongs to the NRAMP family.</text>
</comment>
<feature type="transmembrane region" description="Helical" evidence="7">
    <location>
        <begin position="50"/>
        <end position="68"/>
    </location>
</feature>
<gene>
    <name evidence="7" type="primary">mntH</name>
    <name evidence="9" type="ORF">KZJ38_31600</name>
</gene>
<dbReference type="PRINTS" id="PR00447">
    <property type="entry name" value="NATRESASSCMP"/>
</dbReference>
<accession>A0ABX8UTD9</accession>
<dbReference type="EMBL" id="CP080096">
    <property type="protein sequence ID" value="QYD71557.1"/>
    <property type="molecule type" value="Genomic_DNA"/>
</dbReference>
<feature type="transmembrane region" description="Helical" evidence="7">
    <location>
        <begin position="320"/>
        <end position="340"/>
    </location>
</feature>
<dbReference type="RefSeq" id="WP_219800986.1">
    <property type="nucleotide sequence ID" value="NZ_CP080096.1"/>
</dbReference>
<keyword evidence="3 7" id="KW-0812">Transmembrane</keyword>
<evidence type="ECO:0000256" key="5">
    <source>
        <dbReference type="ARBA" id="ARBA00022989"/>
    </source>
</evidence>
<name>A0ABX8UTD9_9BURK</name>
<keyword evidence="6 7" id="KW-0472">Membrane</keyword>
<dbReference type="NCBIfam" id="NF001923">
    <property type="entry name" value="PRK00701.1"/>
    <property type="match status" value="1"/>
</dbReference>
<evidence type="ECO:0000256" key="7">
    <source>
        <dbReference type="HAMAP-Rule" id="MF_00221"/>
    </source>
</evidence>
<organism evidence="9 10">
    <name type="scientific">Paraburkholderia edwinii</name>
    <dbReference type="NCBI Taxonomy" id="2861782"/>
    <lineage>
        <taxon>Bacteria</taxon>
        <taxon>Pseudomonadati</taxon>
        <taxon>Pseudomonadota</taxon>
        <taxon>Betaproteobacteria</taxon>
        <taxon>Burkholderiales</taxon>
        <taxon>Burkholderiaceae</taxon>
        <taxon>Paraburkholderia</taxon>
    </lineage>
</organism>
<feature type="transmembrane region" description="Helical" evidence="7">
    <location>
        <begin position="160"/>
        <end position="181"/>
    </location>
</feature>
<dbReference type="PANTHER" id="PTHR11706">
    <property type="entry name" value="SOLUTE CARRIER PROTEIN FAMILY 11 MEMBER"/>
    <property type="match status" value="1"/>
</dbReference>
<feature type="transmembrane region" description="Helical" evidence="7">
    <location>
        <begin position="372"/>
        <end position="390"/>
    </location>
</feature>
<keyword evidence="10" id="KW-1185">Reference proteome</keyword>
<dbReference type="Pfam" id="PF01566">
    <property type="entry name" value="Nramp"/>
    <property type="match status" value="1"/>
</dbReference>
<dbReference type="NCBIfam" id="TIGR01197">
    <property type="entry name" value="nramp"/>
    <property type="match status" value="1"/>
</dbReference>
<comment type="function">
    <text evidence="7">H(+)-stimulated, divalent metal cation uptake system.</text>
</comment>
<feature type="region of interest" description="Disordered" evidence="8">
    <location>
        <begin position="1"/>
        <end position="34"/>
    </location>
</feature>
<sequence>MSDPSPHSASRPGWKSPRAGNGADGGSDNGSDSSLPEVYRSVHVPDGGKWLRRFLAFAGPGYMISVGYMDPGNWATDIAGGSRFGYTLLAVILLSNLMAILLQALSVRLGIATGFDLAQACRAHYSKPVNFALWVACELAIIACDLAEVIGTAIALQLLFGIPLIAGALITAFDAFLLLILMNKGFRFLEAFVISLLIVIAVCFTVQIVAAAPPLAAVLRGFVPSPEIVTNREALYVAIGIIGATVMPHNLYLHSSIVQTRAYPHSDAGRRDAIRWATIDSTLALMLALFINAAILIVAASTFHDAGYTNVTEIGEAFRLLSPLLGVGIASTLFALALLASGLNSTVTATLAGQIVMEGFLRLRIPAWARRLITRGIAIVPVVVVTAIYGDKGTTNLLLLSQVILSMQLPFAVIPLVRFVSDKRKMGAFVIPWWVKVLAWVVASVIVSLNVKLLVDTVTG</sequence>
<comment type="subcellular location">
    <subcellularLocation>
        <location evidence="7">Cell membrane</location>
        <topology evidence="7">Multi-pass membrane protein</topology>
    </subcellularLocation>
    <subcellularLocation>
        <location evidence="1">Membrane</location>
        <topology evidence="1">Multi-pass membrane protein</topology>
    </subcellularLocation>
</comment>
<feature type="transmembrane region" description="Helical" evidence="7">
    <location>
        <begin position="429"/>
        <end position="451"/>
    </location>
</feature>
<evidence type="ECO:0000313" key="9">
    <source>
        <dbReference type="EMBL" id="QYD71557.1"/>
    </source>
</evidence>
<keyword evidence="7" id="KW-1003">Cell membrane</keyword>